<protein>
    <submittedName>
        <fullName evidence="12">Insulinase family protein</fullName>
    </submittedName>
</protein>
<keyword evidence="7" id="KW-0482">Metalloprotease</keyword>
<proteinExistence type="inferred from homology"/>
<evidence type="ECO:0000313" key="12">
    <source>
        <dbReference type="EMBL" id="MBY6218329.1"/>
    </source>
</evidence>
<dbReference type="InterPro" id="IPR011249">
    <property type="entry name" value="Metalloenz_LuxS/M16"/>
</dbReference>
<dbReference type="EMBL" id="JAHVKP010000001">
    <property type="protein sequence ID" value="MBY6218329.1"/>
    <property type="molecule type" value="Genomic_DNA"/>
</dbReference>
<dbReference type="SUPFAM" id="SSF63411">
    <property type="entry name" value="LuxS/MPP-like metallohydrolase"/>
    <property type="match status" value="3"/>
</dbReference>
<evidence type="ECO:0000256" key="6">
    <source>
        <dbReference type="ARBA" id="ARBA00022833"/>
    </source>
</evidence>
<evidence type="ECO:0000259" key="11">
    <source>
        <dbReference type="Pfam" id="PF05193"/>
    </source>
</evidence>
<feature type="domain" description="Peptidase M16 C-terminal" evidence="11">
    <location>
        <begin position="229"/>
        <end position="408"/>
    </location>
</feature>
<dbReference type="Pfam" id="PF05193">
    <property type="entry name" value="Peptidase_M16_C"/>
    <property type="match status" value="2"/>
</dbReference>
<dbReference type="RefSeq" id="WP_222405182.1">
    <property type="nucleotide sequence ID" value="NZ_JAHVKP010000001.1"/>
</dbReference>
<evidence type="ECO:0000256" key="4">
    <source>
        <dbReference type="ARBA" id="ARBA00022723"/>
    </source>
</evidence>
<feature type="domain" description="Peptidase M16 N-terminal" evidence="10">
    <location>
        <begin position="67"/>
        <end position="193"/>
    </location>
</feature>
<dbReference type="PANTHER" id="PTHR43690:SF17">
    <property type="entry name" value="PROTEIN YHJJ"/>
    <property type="match status" value="1"/>
</dbReference>
<keyword evidence="6" id="KW-0862">Zinc</keyword>
<dbReference type="GO" id="GO:0046872">
    <property type="term" value="F:metal ion binding"/>
    <property type="evidence" value="ECO:0007669"/>
    <property type="project" value="UniProtKB-KW"/>
</dbReference>
<dbReference type="InterPro" id="IPR007863">
    <property type="entry name" value="Peptidase_M16_C"/>
</dbReference>
<dbReference type="GO" id="GO:0004222">
    <property type="term" value="F:metalloendopeptidase activity"/>
    <property type="evidence" value="ECO:0007669"/>
    <property type="project" value="InterPro"/>
</dbReference>
<keyword evidence="5" id="KW-0378">Hydrolase</keyword>
<dbReference type="GO" id="GO:0006508">
    <property type="term" value="P:proteolysis"/>
    <property type="evidence" value="ECO:0007669"/>
    <property type="project" value="UniProtKB-KW"/>
</dbReference>
<dbReference type="InterPro" id="IPR001431">
    <property type="entry name" value="Pept_M16_Zn_BS"/>
</dbReference>
<name>A0A9Q3S1A0_9SPHN</name>
<evidence type="ECO:0000259" key="10">
    <source>
        <dbReference type="Pfam" id="PF00675"/>
    </source>
</evidence>
<evidence type="ECO:0000256" key="5">
    <source>
        <dbReference type="ARBA" id="ARBA00022801"/>
    </source>
</evidence>
<accession>A0A9Q3S1A0</accession>
<feature type="signal peptide" evidence="9">
    <location>
        <begin position="1"/>
        <end position="24"/>
    </location>
</feature>
<keyword evidence="4" id="KW-0479">Metal-binding</keyword>
<dbReference type="InterPro" id="IPR050626">
    <property type="entry name" value="Peptidase_M16"/>
</dbReference>
<comment type="caution">
    <text evidence="12">The sequence shown here is derived from an EMBL/GenBank/DDBJ whole genome shotgun (WGS) entry which is preliminary data.</text>
</comment>
<dbReference type="PROSITE" id="PS00143">
    <property type="entry name" value="INSULINASE"/>
    <property type="match status" value="1"/>
</dbReference>
<dbReference type="PANTHER" id="PTHR43690">
    <property type="entry name" value="NARDILYSIN"/>
    <property type="match status" value="1"/>
</dbReference>
<comment type="cofactor">
    <cofactor evidence="1">
        <name>Zn(2+)</name>
        <dbReference type="ChEBI" id="CHEBI:29105"/>
    </cofactor>
</comment>
<feature type="chain" id="PRO_5040114194" evidence="9">
    <location>
        <begin position="25"/>
        <end position="957"/>
    </location>
</feature>
<dbReference type="Pfam" id="PF00675">
    <property type="entry name" value="Peptidase_M16"/>
    <property type="match status" value="1"/>
</dbReference>
<gene>
    <name evidence="12" type="ORF">KUV31_08240</name>
</gene>
<dbReference type="Proteomes" id="UP000824927">
    <property type="component" value="Unassembled WGS sequence"/>
</dbReference>
<evidence type="ECO:0000313" key="13">
    <source>
        <dbReference type="Proteomes" id="UP000824927"/>
    </source>
</evidence>
<evidence type="ECO:0000256" key="3">
    <source>
        <dbReference type="ARBA" id="ARBA00022670"/>
    </source>
</evidence>
<evidence type="ECO:0000256" key="7">
    <source>
        <dbReference type="ARBA" id="ARBA00023049"/>
    </source>
</evidence>
<dbReference type="AlphaFoldDB" id="A0A9Q3S1A0"/>
<organism evidence="12 13">
    <name type="scientific">Qipengyuania aquimaris</name>
    <dbReference type="NCBI Taxonomy" id="255984"/>
    <lineage>
        <taxon>Bacteria</taxon>
        <taxon>Pseudomonadati</taxon>
        <taxon>Pseudomonadota</taxon>
        <taxon>Alphaproteobacteria</taxon>
        <taxon>Sphingomonadales</taxon>
        <taxon>Erythrobacteraceae</taxon>
        <taxon>Qipengyuania</taxon>
    </lineage>
</organism>
<dbReference type="Gene3D" id="3.30.830.10">
    <property type="entry name" value="Metalloenzyme, LuxS/M16 peptidase-like"/>
    <property type="match status" value="4"/>
</dbReference>
<evidence type="ECO:0000256" key="9">
    <source>
        <dbReference type="SAM" id="SignalP"/>
    </source>
</evidence>
<evidence type="ECO:0000256" key="1">
    <source>
        <dbReference type="ARBA" id="ARBA00001947"/>
    </source>
</evidence>
<evidence type="ECO:0000256" key="2">
    <source>
        <dbReference type="ARBA" id="ARBA00007261"/>
    </source>
</evidence>
<evidence type="ECO:0000256" key="8">
    <source>
        <dbReference type="RuleBase" id="RU004447"/>
    </source>
</evidence>
<comment type="similarity">
    <text evidence="2 8">Belongs to the peptidase M16 family.</text>
</comment>
<keyword evidence="9" id="KW-0732">Signal</keyword>
<dbReference type="InterPro" id="IPR011765">
    <property type="entry name" value="Pept_M16_N"/>
</dbReference>
<feature type="domain" description="Peptidase M16 C-terminal" evidence="11">
    <location>
        <begin position="703"/>
        <end position="882"/>
    </location>
</feature>
<reference evidence="12" key="1">
    <citation type="submission" date="2021-06" db="EMBL/GenBank/DDBJ databases">
        <title>50 bacteria genomes isolated from Dapeng, Shenzhen, China.</title>
        <authorList>
            <person name="Zheng W."/>
            <person name="Yu S."/>
            <person name="Huang Y."/>
        </authorList>
    </citation>
    <scope>NUCLEOTIDE SEQUENCE</scope>
    <source>
        <strain evidence="12">DP4N28-2</strain>
    </source>
</reference>
<sequence>MRIPFRVLAPLPLLALALPSAAHAEALPSAEAAEQSRATAWGNEIFDIAPDDTIEYGVLDNGLRYAILRNETPKDSVVIRFGFDVGWVDEEDEELGLAHFIEHMAFNGSTNIPEGEMIKLLEREGLAFGADTNASTGFEDTIYRLDLPRNDPELLDTALMLMRETASELTIAEDAVDRERGVIQSETRTRNNYSIRRLKDYLRFVAPDTRYAARFRADGTVENIDAAPAQTLRDLYRRYYRPDNAAIVIVGDIDPASVREKLASTFADWQAPETDIERVDGGSIDLDRTSAATNFVDPDVEHIVVIDRFTPYDERKSRRSDFSHAILSSLGRAMVNRRIERIANGADAPIISGGISAGDFFKLYDQATMTVQAKEGEWEAALALGEQEWRRAIEYGFTESELAEQIANFTRGYRTRAEQQDTRRSAGLAGGILSTAKSGRLFVTPQTSWEIFQEVAAGLTPEEVAEVFREDYSLGTPFVHVSTKQPIEGGDTAILAALGASQAVALAPPEAGQTAEFAYKDFGTPGTVVSDETVEDLGFRQLRFANNVRLNLKTTDFEQGRVRFNIRIGSGLLSIPEEAIASGLFISTALDNGGLGQHSYDELRQIMAGRDVSNGLTTQGDQFRVAGATTMVDLPLQMELTAAYLTDPGFREEALTRWEALLPPFLARADATPQAVAQFELPQVITDDNPRFGIPSKDKLEAVTLGQVRSSTARQFASSPIEISIVGEIDEEQVIEEVARTFGALPERALTLQPFTAERQAVFTGRSDAVTLYHEGAEDQALAQVYWPTTDDDDAQEEATMRVLATVMRLQLLEEIRENLGASYSPGANSSMSDTYDGFGSFSASVVIAPDDAETVFDAIDEIAGGLREAPVDTDLLDRARRPMLESLAKSRRENGYWLGLLSESQLRADRLDRYRDYETRLRNVTPEMLKEAAAKYLREDSALRIRIVHSSLAPGQ</sequence>
<keyword evidence="3" id="KW-0645">Protease</keyword>